<feature type="domain" description="DUF382" evidence="3">
    <location>
        <begin position="138"/>
        <end position="206"/>
    </location>
</feature>
<reference evidence="4" key="1">
    <citation type="submission" date="2020-08" db="EMBL/GenBank/DDBJ databases">
        <title>Multicomponent nature underlies the extraordinary mechanical properties of spider dragline silk.</title>
        <authorList>
            <person name="Kono N."/>
            <person name="Nakamura H."/>
            <person name="Mori M."/>
            <person name="Yoshida Y."/>
            <person name="Ohtoshi R."/>
            <person name="Malay A.D."/>
            <person name="Moran D.A.P."/>
            <person name="Tomita M."/>
            <person name="Numata K."/>
            <person name="Arakawa K."/>
        </authorList>
    </citation>
    <scope>NUCLEOTIDE SEQUENCE</scope>
</reference>
<organism evidence="4 5">
    <name type="scientific">Trichonephila clavipes</name>
    <name type="common">Golden silk orbweaver</name>
    <name type="synonym">Nephila clavipes</name>
    <dbReference type="NCBI Taxonomy" id="2585209"/>
    <lineage>
        <taxon>Eukaryota</taxon>
        <taxon>Metazoa</taxon>
        <taxon>Ecdysozoa</taxon>
        <taxon>Arthropoda</taxon>
        <taxon>Chelicerata</taxon>
        <taxon>Arachnida</taxon>
        <taxon>Araneae</taxon>
        <taxon>Araneomorphae</taxon>
        <taxon>Entelegynae</taxon>
        <taxon>Araneoidea</taxon>
        <taxon>Nephilidae</taxon>
        <taxon>Trichonephila</taxon>
    </lineage>
</organism>
<dbReference type="Proteomes" id="UP000887159">
    <property type="component" value="Unassembled WGS sequence"/>
</dbReference>
<evidence type="ECO:0000259" key="3">
    <source>
        <dbReference type="Pfam" id="PF04037"/>
    </source>
</evidence>
<comment type="caution">
    <text evidence="4">The sequence shown here is derived from an EMBL/GenBank/DDBJ whole genome shotgun (WGS) entry which is preliminary data.</text>
</comment>
<dbReference type="Pfam" id="PF04037">
    <property type="entry name" value="DUF382"/>
    <property type="match status" value="1"/>
</dbReference>
<dbReference type="GO" id="GO:0005689">
    <property type="term" value="C:U12-type spliceosomal complex"/>
    <property type="evidence" value="ECO:0007669"/>
    <property type="project" value="TreeGrafter"/>
</dbReference>
<protein>
    <recommendedName>
        <fullName evidence="3">DUF382 domain-containing protein</fullName>
    </recommendedName>
</protein>
<dbReference type="EMBL" id="BMAU01021338">
    <property type="protein sequence ID" value="GFY16247.1"/>
    <property type="molecule type" value="Genomic_DNA"/>
</dbReference>
<dbReference type="AlphaFoldDB" id="A0A8X6SM08"/>
<evidence type="ECO:0000313" key="4">
    <source>
        <dbReference type="EMBL" id="GFY16247.1"/>
    </source>
</evidence>
<sequence length="247" mass="29375">MRHIQEKRKTSMKEEQKCLPEERCKRTNEQNQLLKEEQDKLSDEYMEVLQAIEKVLVSKGEQIQTCSADQYAAERSVVEKEKEEISVHVIKDKDDLNHVILSKERIDFDEDEIEEEKTKLLKRKRKNLSKMTVAELQQKVNLKASSNMVLIPQHWSFRREYSHDKSGIGKLAWKLTDFIKRDGTVKIRQSSRENRVIRKRFRLKLRTHDNIYRDGKVRGETRPIDFKIVDPAWMKKGVGRKLRKSEI</sequence>
<dbReference type="PANTHER" id="PTHR12785">
    <property type="entry name" value="SPLICING FACTOR 3B"/>
    <property type="match status" value="1"/>
</dbReference>
<keyword evidence="1" id="KW-0175">Coiled coil</keyword>
<evidence type="ECO:0000313" key="5">
    <source>
        <dbReference type="Proteomes" id="UP000887159"/>
    </source>
</evidence>
<name>A0A8X6SM08_TRICX</name>
<gene>
    <name evidence="4" type="primary">NCL1_30863</name>
    <name evidence="4" type="ORF">TNCV_2348921</name>
</gene>
<feature type="compositionally biased region" description="Basic and acidic residues" evidence="2">
    <location>
        <begin position="7"/>
        <end position="21"/>
    </location>
</feature>
<feature type="coiled-coil region" evidence="1">
    <location>
        <begin position="24"/>
        <end position="51"/>
    </location>
</feature>
<dbReference type="InterPro" id="IPR007180">
    <property type="entry name" value="DUF382"/>
</dbReference>
<evidence type="ECO:0000256" key="2">
    <source>
        <dbReference type="SAM" id="MobiDB-lite"/>
    </source>
</evidence>
<dbReference type="InterPro" id="IPR052584">
    <property type="entry name" value="U2_snRNP_Complex_Component"/>
</dbReference>
<dbReference type="PANTHER" id="PTHR12785:SF6">
    <property type="entry name" value="SPLICING FACTOR 3B SUBUNIT 2"/>
    <property type="match status" value="1"/>
</dbReference>
<proteinExistence type="predicted"/>
<evidence type="ECO:0000256" key="1">
    <source>
        <dbReference type="SAM" id="Coils"/>
    </source>
</evidence>
<keyword evidence="5" id="KW-1185">Reference proteome</keyword>
<feature type="region of interest" description="Disordered" evidence="2">
    <location>
        <begin position="1"/>
        <end position="21"/>
    </location>
</feature>
<accession>A0A8X6SM08</accession>